<evidence type="ECO:0000313" key="2">
    <source>
        <dbReference type="EMBL" id="SZX65655.1"/>
    </source>
</evidence>
<feature type="compositionally biased region" description="Low complexity" evidence="1">
    <location>
        <begin position="606"/>
        <end position="617"/>
    </location>
</feature>
<dbReference type="PANTHER" id="PTHR31713">
    <property type="entry name" value="OS02G0177800 PROTEIN"/>
    <property type="match status" value="1"/>
</dbReference>
<evidence type="ECO:0000256" key="1">
    <source>
        <dbReference type="SAM" id="MobiDB-lite"/>
    </source>
</evidence>
<feature type="compositionally biased region" description="Low complexity" evidence="1">
    <location>
        <begin position="722"/>
        <end position="744"/>
    </location>
</feature>
<dbReference type="GO" id="GO:0080142">
    <property type="term" value="P:regulation of salicylic acid biosynthetic process"/>
    <property type="evidence" value="ECO:0007669"/>
    <property type="project" value="TreeGrafter"/>
</dbReference>
<dbReference type="InterPro" id="IPR012416">
    <property type="entry name" value="CBP60"/>
</dbReference>
<feature type="compositionally biased region" description="Low complexity" evidence="1">
    <location>
        <begin position="624"/>
        <end position="635"/>
    </location>
</feature>
<dbReference type="GO" id="GO:0003700">
    <property type="term" value="F:DNA-binding transcription factor activity"/>
    <property type="evidence" value="ECO:0007669"/>
    <property type="project" value="TreeGrafter"/>
</dbReference>
<accession>A0A383VJF8</accession>
<name>A0A383VJF8_TETOB</name>
<dbReference type="STRING" id="3088.A0A383VJF8"/>
<dbReference type="EMBL" id="FNXT01000654">
    <property type="protein sequence ID" value="SZX65655.1"/>
    <property type="molecule type" value="Genomic_DNA"/>
</dbReference>
<feature type="compositionally biased region" description="Gly residues" evidence="1">
    <location>
        <begin position="706"/>
        <end position="721"/>
    </location>
</feature>
<protein>
    <submittedName>
        <fullName evidence="2">Uncharacterized protein</fullName>
    </submittedName>
</protein>
<feature type="region of interest" description="Disordered" evidence="1">
    <location>
        <begin position="783"/>
        <end position="827"/>
    </location>
</feature>
<reference evidence="2 3" key="1">
    <citation type="submission" date="2016-10" db="EMBL/GenBank/DDBJ databases">
        <authorList>
            <person name="Cai Z."/>
        </authorList>
    </citation>
    <scope>NUCLEOTIDE SEQUENCE [LARGE SCALE GENOMIC DNA]</scope>
</reference>
<dbReference type="AlphaFoldDB" id="A0A383VJF8"/>
<feature type="region of interest" description="Disordered" evidence="1">
    <location>
        <begin position="876"/>
        <end position="905"/>
    </location>
</feature>
<evidence type="ECO:0000313" key="3">
    <source>
        <dbReference type="Proteomes" id="UP000256970"/>
    </source>
</evidence>
<proteinExistence type="predicted"/>
<organism evidence="2 3">
    <name type="scientific">Tetradesmus obliquus</name>
    <name type="common">Green alga</name>
    <name type="synonym">Acutodesmus obliquus</name>
    <dbReference type="NCBI Taxonomy" id="3088"/>
    <lineage>
        <taxon>Eukaryota</taxon>
        <taxon>Viridiplantae</taxon>
        <taxon>Chlorophyta</taxon>
        <taxon>core chlorophytes</taxon>
        <taxon>Chlorophyceae</taxon>
        <taxon>CS clade</taxon>
        <taxon>Sphaeropleales</taxon>
        <taxon>Scenedesmaceae</taxon>
        <taxon>Tetradesmus</taxon>
    </lineage>
</organism>
<feature type="region of interest" description="Disordered" evidence="1">
    <location>
        <begin position="692"/>
        <end position="758"/>
    </location>
</feature>
<dbReference type="Proteomes" id="UP000256970">
    <property type="component" value="Unassembled WGS sequence"/>
</dbReference>
<feature type="compositionally biased region" description="Gly residues" evidence="1">
    <location>
        <begin position="876"/>
        <end position="898"/>
    </location>
</feature>
<gene>
    <name evidence="2" type="ORF">BQ4739_LOCUS6127</name>
</gene>
<dbReference type="PANTHER" id="PTHR31713:SF96">
    <property type="entry name" value="OS02G0562300 PROTEIN"/>
    <property type="match status" value="1"/>
</dbReference>
<feature type="compositionally biased region" description="Low complexity" evidence="1">
    <location>
        <begin position="783"/>
        <end position="812"/>
    </location>
</feature>
<keyword evidence="3" id="KW-1185">Reference proteome</keyword>
<dbReference type="GO" id="GO:0005634">
    <property type="term" value="C:nucleus"/>
    <property type="evidence" value="ECO:0007669"/>
    <property type="project" value="TreeGrafter"/>
</dbReference>
<feature type="compositionally biased region" description="Low complexity" evidence="1">
    <location>
        <begin position="696"/>
        <end position="705"/>
    </location>
</feature>
<dbReference type="GO" id="GO:0043565">
    <property type="term" value="F:sequence-specific DNA binding"/>
    <property type="evidence" value="ECO:0007669"/>
    <property type="project" value="TreeGrafter"/>
</dbReference>
<sequence length="932" mass="100694">MDPGLMLTLAPELRPFRPQVEAYANAKIQRFAYMFANRLNLNITKEQIDYVTAETMHNMAAMQEPIQMMPQQNLRLVLRHDCLSSGCGDNGCSLCQYNPSRICKRNLKQKYLIDDHLRAKCGAGLRVEVVDENGQCVSEPVPDMELEVHMLNGEKYKEVCPDNTLLNNAQLRGCIIQPNHKKPLLKRESAMGVAEDTRIFLTVEHGQAPLSDLQCTTSSEALLCGKAPTFRLLVWAIDRASGTPVPNVTYVVSESFVVATKRVKHAIKSDIPSIGDHISKLVHIGKATVDKLQDIRQAAVEENLDLELPEELNRVDKVGQFRQLVEMTEKSSDLKHKLRHLLKLSPEKWEEVSQHALSAVVPDFRPRVWWYPGINGALLFACKNGAVLPEHPVAYVTKDGGSGVEGVTPIQQVDAFLFNLLPKLKQQAMQDWFAPGHTGWAVYWRDPNDPLAQQMQPGPNGPGYMQQLPLGISAAAALGSAGAEQMAAAVGGMAPSAAQMGGGGAGMLPQGMQGGMMQQQAQQMQGMVANGGNQQLVAQMQQQQQPLQYQQQPQQQQYAQVPPQAMQQQQQLQSQQQAQLQAQQQQAQMQQQQQAQLHAQQQAQAMQQQQQQQMHQQGQSMLSAPKHPASAPTTATAAVAAAAAAGNAFAPPVPPVSVPLPGQQRHSVPGYGTARSPFATQNLQHTLSAAFPTWQGGLSPGSTPGVSGGGAPPGVSGGGAPPGAVQQQQQQQQQVQQQAQAQAPISNGNTPAQQQQQQIQQQQQMQQQQQAQQQQQYAMQPPQQQQQYAMQPPQQQQQQAVGQGAAAAAGAVAGSGPEQSKLAQALPSLEMLNTDDLPPIDRNNSLWPLDSFQQQMQMLAELPSVGVGSMLAEAGVGGGAQGRMGGPGQPGQQMGGANGLDDQPDRALSLKFSMSLDLEEVPKELRSGGSGN</sequence>
<feature type="region of interest" description="Disordered" evidence="1">
    <location>
        <begin position="606"/>
        <end position="635"/>
    </location>
</feature>
<dbReference type="GO" id="GO:0005516">
    <property type="term" value="F:calmodulin binding"/>
    <property type="evidence" value="ECO:0007669"/>
    <property type="project" value="InterPro"/>
</dbReference>